<accession>A0A1H7FUU1</accession>
<name>A0A1H7FUU1_9ACTN</name>
<comment type="similarity">
    <text evidence="1">Belongs to the ABC transporter superfamily.</text>
</comment>
<gene>
    <name evidence="6" type="ORF">SAMN05660976_00196</name>
</gene>
<evidence type="ECO:0000256" key="1">
    <source>
        <dbReference type="ARBA" id="ARBA00005417"/>
    </source>
</evidence>
<organism evidence="6 7">
    <name type="scientific">Nonomuraea pusilla</name>
    <dbReference type="NCBI Taxonomy" id="46177"/>
    <lineage>
        <taxon>Bacteria</taxon>
        <taxon>Bacillati</taxon>
        <taxon>Actinomycetota</taxon>
        <taxon>Actinomycetes</taxon>
        <taxon>Streptosporangiales</taxon>
        <taxon>Streptosporangiaceae</taxon>
        <taxon>Nonomuraea</taxon>
    </lineage>
</organism>
<evidence type="ECO:0000313" key="7">
    <source>
        <dbReference type="Proteomes" id="UP000198953"/>
    </source>
</evidence>
<dbReference type="PROSITE" id="PS00211">
    <property type="entry name" value="ABC_TRANSPORTER_1"/>
    <property type="match status" value="1"/>
</dbReference>
<protein>
    <submittedName>
        <fullName evidence="6">ABC-2 type transport system ATP-binding protein</fullName>
    </submittedName>
</protein>
<evidence type="ECO:0000256" key="2">
    <source>
        <dbReference type="ARBA" id="ARBA00022448"/>
    </source>
</evidence>
<reference evidence="6 7" key="1">
    <citation type="submission" date="2016-10" db="EMBL/GenBank/DDBJ databases">
        <authorList>
            <person name="de Groot N.N."/>
        </authorList>
    </citation>
    <scope>NUCLEOTIDE SEQUENCE [LARGE SCALE GENOMIC DNA]</scope>
    <source>
        <strain evidence="6 7">DSM 43357</strain>
    </source>
</reference>
<dbReference type="InterPro" id="IPR003593">
    <property type="entry name" value="AAA+_ATPase"/>
</dbReference>
<evidence type="ECO:0000256" key="4">
    <source>
        <dbReference type="ARBA" id="ARBA00022840"/>
    </source>
</evidence>
<feature type="domain" description="ABC transporter" evidence="5">
    <location>
        <begin position="5"/>
        <end position="230"/>
    </location>
</feature>
<dbReference type="AlphaFoldDB" id="A0A1H7FUU1"/>
<dbReference type="InterPro" id="IPR003439">
    <property type="entry name" value="ABC_transporter-like_ATP-bd"/>
</dbReference>
<keyword evidence="7" id="KW-1185">Reference proteome</keyword>
<dbReference type="GO" id="GO:0016887">
    <property type="term" value="F:ATP hydrolysis activity"/>
    <property type="evidence" value="ECO:0007669"/>
    <property type="project" value="InterPro"/>
</dbReference>
<dbReference type="OrthoDB" id="3503851at2"/>
<dbReference type="EMBL" id="FOBF01000001">
    <property type="protein sequence ID" value="SEK29681.1"/>
    <property type="molecule type" value="Genomic_DNA"/>
</dbReference>
<dbReference type="GO" id="GO:0005524">
    <property type="term" value="F:ATP binding"/>
    <property type="evidence" value="ECO:0007669"/>
    <property type="project" value="UniProtKB-KW"/>
</dbReference>
<dbReference type="Pfam" id="PF00005">
    <property type="entry name" value="ABC_tran"/>
    <property type="match status" value="1"/>
</dbReference>
<dbReference type="SMART" id="SM00382">
    <property type="entry name" value="AAA"/>
    <property type="match status" value="1"/>
</dbReference>
<keyword evidence="4 6" id="KW-0067">ATP-binding</keyword>
<evidence type="ECO:0000256" key="3">
    <source>
        <dbReference type="ARBA" id="ARBA00022741"/>
    </source>
</evidence>
<dbReference type="PANTHER" id="PTHR43335:SF4">
    <property type="entry name" value="ABC TRANSPORTER, ATP-BINDING PROTEIN"/>
    <property type="match status" value="1"/>
</dbReference>
<dbReference type="SUPFAM" id="SSF52540">
    <property type="entry name" value="P-loop containing nucleoside triphosphate hydrolases"/>
    <property type="match status" value="1"/>
</dbReference>
<dbReference type="InterPro" id="IPR027417">
    <property type="entry name" value="P-loop_NTPase"/>
</dbReference>
<dbReference type="Gene3D" id="3.40.50.300">
    <property type="entry name" value="P-loop containing nucleotide triphosphate hydrolases"/>
    <property type="match status" value="1"/>
</dbReference>
<evidence type="ECO:0000259" key="5">
    <source>
        <dbReference type="PROSITE" id="PS50893"/>
    </source>
</evidence>
<keyword evidence="2" id="KW-0813">Transport</keyword>
<keyword evidence="3" id="KW-0547">Nucleotide-binding</keyword>
<dbReference type="PROSITE" id="PS50893">
    <property type="entry name" value="ABC_TRANSPORTER_2"/>
    <property type="match status" value="1"/>
</dbReference>
<dbReference type="STRING" id="46177.SAMN05660976_00196"/>
<dbReference type="InterPro" id="IPR017871">
    <property type="entry name" value="ABC_transporter-like_CS"/>
</dbReference>
<sequence length="307" mass="32771">MRPVLEARSLTKRYGRAVAVDDASFAIRQGAITGFLGPNGAGKSTILRLFLGLVHPTSGSALIDGRPLREWPAPSRKVGAVLDTQCVHPSRRAVESVRWAARLAGVPASHAEELLERVGLTAVAHQRTGRFSVGMRQRLALAIALVGNPEIVMLDEPMNGLDPAGIAWLKDLLRHFREQGRTVLVSSHLLAELEDLVDDLVVIARGRIIGSGSASAFIDRFQPQTISVLSDRPEPLSAAVVEAGGEVIEIQGQRMEISGLTSVQLGEIARDAGIALLGLTEERTLKRAFSEATARLGEPPASEGGRG</sequence>
<dbReference type="PANTHER" id="PTHR43335">
    <property type="entry name" value="ABC TRANSPORTER, ATP-BINDING PROTEIN"/>
    <property type="match status" value="1"/>
</dbReference>
<dbReference type="RefSeq" id="WP_055507904.1">
    <property type="nucleotide sequence ID" value="NZ_BBZG01000005.1"/>
</dbReference>
<dbReference type="Proteomes" id="UP000198953">
    <property type="component" value="Unassembled WGS sequence"/>
</dbReference>
<proteinExistence type="inferred from homology"/>
<evidence type="ECO:0000313" key="6">
    <source>
        <dbReference type="EMBL" id="SEK29681.1"/>
    </source>
</evidence>